<name>A0ABU1MGN1_9SPHN</name>
<sequence>MRASSLPFRRLAASALAVLAASSAGSAFAQPMAPSSAPACPATPAALPPAFAAWSNATTLESATDRPGLAMTKIAPGEAEALTLHPMAEVHYALPPQKPAAPGTFGGMVALHVTTAGTYRVALSSAAWVDLVSAGAALPTTAHGHGPDCSGIRKIIDFALQPGDHVVQIVGNATSTITVLVVPQG</sequence>
<comment type="caution">
    <text evidence="2">The sequence shown here is derived from an EMBL/GenBank/DDBJ whole genome shotgun (WGS) entry which is preliminary data.</text>
</comment>
<evidence type="ECO:0000313" key="3">
    <source>
        <dbReference type="Proteomes" id="UP001184150"/>
    </source>
</evidence>
<feature type="signal peptide" evidence="1">
    <location>
        <begin position="1"/>
        <end position="29"/>
    </location>
</feature>
<evidence type="ECO:0000256" key="1">
    <source>
        <dbReference type="SAM" id="SignalP"/>
    </source>
</evidence>
<feature type="chain" id="PRO_5047493809" description="Homogentisate 1,2-dioxygenase" evidence="1">
    <location>
        <begin position="30"/>
        <end position="185"/>
    </location>
</feature>
<gene>
    <name evidence="2" type="ORF">J2792_000326</name>
</gene>
<evidence type="ECO:0008006" key="4">
    <source>
        <dbReference type="Google" id="ProtNLM"/>
    </source>
</evidence>
<proteinExistence type="predicted"/>
<evidence type="ECO:0000313" key="2">
    <source>
        <dbReference type="EMBL" id="MDR6509486.1"/>
    </source>
</evidence>
<protein>
    <recommendedName>
        <fullName evidence="4">Homogentisate 1,2-dioxygenase</fullName>
    </recommendedName>
</protein>
<dbReference type="EMBL" id="JAVDRD010000001">
    <property type="protein sequence ID" value="MDR6509486.1"/>
    <property type="molecule type" value="Genomic_DNA"/>
</dbReference>
<accession>A0ABU1MGN1</accession>
<reference evidence="2 3" key="1">
    <citation type="submission" date="2023-07" db="EMBL/GenBank/DDBJ databases">
        <title>Sorghum-associated microbial communities from plants grown in Nebraska, USA.</title>
        <authorList>
            <person name="Schachtman D."/>
        </authorList>
    </citation>
    <scope>NUCLEOTIDE SEQUENCE [LARGE SCALE GENOMIC DNA]</scope>
    <source>
        <strain evidence="2 3">DS1027</strain>
    </source>
</reference>
<keyword evidence="3" id="KW-1185">Reference proteome</keyword>
<organism evidence="2 3">
    <name type="scientific">Novosphingobium capsulatum</name>
    <dbReference type="NCBI Taxonomy" id="13688"/>
    <lineage>
        <taxon>Bacteria</taxon>
        <taxon>Pseudomonadati</taxon>
        <taxon>Pseudomonadota</taxon>
        <taxon>Alphaproteobacteria</taxon>
        <taxon>Sphingomonadales</taxon>
        <taxon>Sphingomonadaceae</taxon>
        <taxon>Novosphingobium</taxon>
    </lineage>
</organism>
<keyword evidence="1" id="KW-0732">Signal</keyword>
<dbReference type="RefSeq" id="WP_309804205.1">
    <property type="nucleotide sequence ID" value="NZ_JAVDRD010000001.1"/>
</dbReference>
<dbReference type="Proteomes" id="UP001184150">
    <property type="component" value="Unassembled WGS sequence"/>
</dbReference>